<dbReference type="Pfam" id="PF05033">
    <property type="entry name" value="Pre-SET"/>
    <property type="match status" value="1"/>
</dbReference>
<evidence type="ECO:0000313" key="5">
    <source>
        <dbReference type="EMBL" id="KAG8390214.1"/>
    </source>
</evidence>
<gene>
    <name evidence="5" type="ORF">BUALT_Bualt01G0060600</name>
</gene>
<evidence type="ECO:0000313" key="6">
    <source>
        <dbReference type="Proteomes" id="UP000826271"/>
    </source>
</evidence>
<organism evidence="5 6">
    <name type="scientific">Buddleja alternifolia</name>
    <dbReference type="NCBI Taxonomy" id="168488"/>
    <lineage>
        <taxon>Eukaryota</taxon>
        <taxon>Viridiplantae</taxon>
        <taxon>Streptophyta</taxon>
        <taxon>Embryophyta</taxon>
        <taxon>Tracheophyta</taxon>
        <taxon>Spermatophyta</taxon>
        <taxon>Magnoliopsida</taxon>
        <taxon>eudicotyledons</taxon>
        <taxon>Gunneridae</taxon>
        <taxon>Pentapetalae</taxon>
        <taxon>asterids</taxon>
        <taxon>lamiids</taxon>
        <taxon>Lamiales</taxon>
        <taxon>Scrophulariaceae</taxon>
        <taxon>Buddlejeae</taxon>
        <taxon>Buddleja</taxon>
    </lineage>
</organism>
<evidence type="ECO:0000259" key="4">
    <source>
        <dbReference type="PROSITE" id="PS50867"/>
    </source>
</evidence>
<feature type="domain" description="SET" evidence="3">
    <location>
        <begin position="114"/>
        <end position="227"/>
    </location>
</feature>
<dbReference type="GO" id="GO:0008270">
    <property type="term" value="F:zinc ion binding"/>
    <property type="evidence" value="ECO:0007669"/>
    <property type="project" value="InterPro"/>
</dbReference>
<dbReference type="SMART" id="SM00317">
    <property type="entry name" value="SET"/>
    <property type="match status" value="1"/>
</dbReference>
<evidence type="ECO:0000256" key="1">
    <source>
        <dbReference type="ARBA" id="ARBA00004286"/>
    </source>
</evidence>
<dbReference type="AlphaFoldDB" id="A0AAV6YBS6"/>
<evidence type="ECO:0000256" key="2">
    <source>
        <dbReference type="ARBA" id="ARBA00022454"/>
    </source>
</evidence>
<dbReference type="GO" id="GO:0005634">
    <property type="term" value="C:nucleus"/>
    <property type="evidence" value="ECO:0007669"/>
    <property type="project" value="InterPro"/>
</dbReference>
<accession>A0AAV6YBS6</accession>
<keyword evidence="2" id="KW-0158">Chromosome</keyword>
<dbReference type="InterPro" id="IPR046341">
    <property type="entry name" value="SET_dom_sf"/>
</dbReference>
<dbReference type="GO" id="GO:0042054">
    <property type="term" value="F:histone methyltransferase activity"/>
    <property type="evidence" value="ECO:0007669"/>
    <property type="project" value="InterPro"/>
</dbReference>
<dbReference type="InterPro" id="IPR001214">
    <property type="entry name" value="SET_dom"/>
</dbReference>
<comment type="caution">
    <text evidence="5">The sequence shown here is derived from an EMBL/GenBank/DDBJ whole genome shotgun (WGS) entry which is preliminary data.</text>
</comment>
<sequence>MSRKEECCLVSDLSEGMENFEVRVMNGVDDEKPKSFSYLTKVLYPYHVKALQESGCDCTNGCSNCKCLFKNGGEIPFTEKGAIIGPKPIIYECGPSCKCPPSCMNRVGQSGSRIQLEVFRTGSGGWGVRSQSYISSGSFVCEYIGQLKQVKDNYLGEGTLVGKKERGLALDTKKSGNVARFICQSDDLPNLFAQRVLYDHDDLRMPHIMFFATKDIPPLQELSYEYDYDDPLAYQLF</sequence>
<evidence type="ECO:0000259" key="3">
    <source>
        <dbReference type="PROSITE" id="PS50280"/>
    </source>
</evidence>
<feature type="domain" description="Pre-SET" evidence="4">
    <location>
        <begin position="54"/>
        <end position="111"/>
    </location>
</feature>
<comment type="subcellular location">
    <subcellularLocation>
        <location evidence="1">Chromosome</location>
    </subcellularLocation>
</comment>
<dbReference type="PANTHER" id="PTHR45660:SF46">
    <property type="entry name" value="HISTONE-LYSINE N-METHYLTRANSFERASE, H3 LYSINE-9 SPECIFIC SUVH6"/>
    <property type="match status" value="1"/>
</dbReference>
<dbReference type="InterPro" id="IPR007728">
    <property type="entry name" value="Pre-SET_dom"/>
</dbReference>
<dbReference type="PANTHER" id="PTHR45660">
    <property type="entry name" value="HISTONE-LYSINE N-METHYLTRANSFERASE SETMAR"/>
    <property type="match status" value="1"/>
</dbReference>
<dbReference type="GO" id="GO:0005694">
    <property type="term" value="C:chromosome"/>
    <property type="evidence" value="ECO:0007669"/>
    <property type="project" value="UniProtKB-SubCell"/>
</dbReference>
<evidence type="ECO:0008006" key="7">
    <source>
        <dbReference type="Google" id="ProtNLM"/>
    </source>
</evidence>
<proteinExistence type="predicted"/>
<dbReference type="Pfam" id="PF00856">
    <property type="entry name" value="SET"/>
    <property type="match status" value="1"/>
</dbReference>
<name>A0AAV6YBS6_9LAMI</name>
<dbReference type="GO" id="GO:0003690">
    <property type="term" value="F:double-stranded DNA binding"/>
    <property type="evidence" value="ECO:0007669"/>
    <property type="project" value="TreeGrafter"/>
</dbReference>
<keyword evidence="6" id="KW-1185">Reference proteome</keyword>
<reference evidence="5" key="1">
    <citation type="submission" date="2019-10" db="EMBL/GenBank/DDBJ databases">
        <authorList>
            <person name="Zhang R."/>
            <person name="Pan Y."/>
            <person name="Wang J."/>
            <person name="Ma R."/>
            <person name="Yu S."/>
        </authorList>
    </citation>
    <scope>NUCLEOTIDE SEQUENCE</scope>
    <source>
        <strain evidence="5">LA-IB0</strain>
        <tissue evidence="5">Leaf</tissue>
    </source>
</reference>
<dbReference type="SMART" id="SM00468">
    <property type="entry name" value="PreSET"/>
    <property type="match status" value="1"/>
</dbReference>
<dbReference type="SUPFAM" id="SSF82199">
    <property type="entry name" value="SET domain"/>
    <property type="match status" value="1"/>
</dbReference>
<protein>
    <recommendedName>
        <fullName evidence="7">Histone-lysine N-methyltransferase SETMAR</fullName>
    </recommendedName>
</protein>
<dbReference type="EMBL" id="WHWC01000001">
    <property type="protein sequence ID" value="KAG8390214.1"/>
    <property type="molecule type" value="Genomic_DNA"/>
</dbReference>
<dbReference type="InterPro" id="IPR051357">
    <property type="entry name" value="H3K9_HMTase_SUVAR3-9"/>
</dbReference>
<dbReference type="Gene3D" id="2.170.270.10">
    <property type="entry name" value="SET domain"/>
    <property type="match status" value="1"/>
</dbReference>
<dbReference type="Proteomes" id="UP000826271">
    <property type="component" value="Unassembled WGS sequence"/>
</dbReference>
<dbReference type="PROSITE" id="PS50280">
    <property type="entry name" value="SET"/>
    <property type="match status" value="1"/>
</dbReference>
<dbReference type="PROSITE" id="PS50867">
    <property type="entry name" value="PRE_SET"/>
    <property type="match status" value="1"/>
</dbReference>